<dbReference type="GO" id="GO:0009279">
    <property type="term" value="C:cell outer membrane"/>
    <property type="evidence" value="ECO:0007669"/>
    <property type="project" value="UniProtKB-SubCell"/>
</dbReference>
<dbReference type="Gene3D" id="3.55.50.30">
    <property type="match status" value="1"/>
</dbReference>
<feature type="compositionally biased region" description="Pro residues" evidence="13">
    <location>
        <begin position="115"/>
        <end position="125"/>
    </location>
</feature>
<dbReference type="HOGENOM" id="CLU_008287_15_0_5"/>
<dbReference type="InterPro" id="IPR039426">
    <property type="entry name" value="TonB-dep_rcpt-like"/>
</dbReference>
<dbReference type="InterPro" id="IPR000531">
    <property type="entry name" value="Beta-barrel_TonB"/>
</dbReference>
<dbReference type="SUPFAM" id="SSF56935">
    <property type="entry name" value="Porins"/>
    <property type="match status" value="1"/>
</dbReference>
<evidence type="ECO:0000256" key="9">
    <source>
        <dbReference type="ARBA" id="ARBA00023136"/>
    </source>
</evidence>
<dbReference type="OrthoDB" id="9760333at2"/>
<keyword evidence="10 11" id="KW-0998">Cell outer membrane</keyword>
<keyword evidence="9 11" id="KW-0472">Membrane</keyword>
<evidence type="ECO:0000256" key="13">
    <source>
        <dbReference type="SAM" id="MobiDB-lite"/>
    </source>
</evidence>
<dbReference type="PANTHER" id="PTHR32552:SF81">
    <property type="entry name" value="TONB-DEPENDENT OUTER MEMBRANE RECEPTOR"/>
    <property type="match status" value="1"/>
</dbReference>
<comment type="subcellular location">
    <subcellularLocation>
        <location evidence="1 11">Cell outer membrane</location>
        <topology evidence="1 11">Multi-pass membrane protein</topology>
    </subcellularLocation>
</comment>
<keyword evidence="5 11" id="KW-0812">Transmembrane</keyword>
<dbReference type="InterPro" id="IPR012910">
    <property type="entry name" value="Plug_dom"/>
</dbReference>
<dbReference type="eggNOG" id="COG4771">
    <property type="taxonomic scope" value="Bacteria"/>
</dbReference>
<keyword evidence="2 11" id="KW-0813">Transport</keyword>
<keyword evidence="14" id="KW-0732">Signal</keyword>
<evidence type="ECO:0000256" key="12">
    <source>
        <dbReference type="RuleBase" id="RU003357"/>
    </source>
</evidence>
<dbReference type="Gene3D" id="2.40.170.20">
    <property type="entry name" value="TonB-dependent receptor, beta-barrel domain"/>
    <property type="match status" value="1"/>
</dbReference>
<evidence type="ECO:0000256" key="11">
    <source>
        <dbReference type="PROSITE-ProRule" id="PRU01360"/>
    </source>
</evidence>
<sequence length="848" mass="90314">MLSSALKPVLLAGTILATLPAAAAAQPGPAPAAAVYSIPSQDLSAALLSLASQSGRNILFNPAAVADKRSAPVNRADSFEAALDALLVGTGLVAQVAPDGSGTVTPLPAGSAPSRPGPGAPPPAAMGPVADALREPLEEIVVTAQKRESLLETVPTAIAVLDGAEAAKRGITDFGGLVDEVPGVSINYAFGGPGYGLLSIRGVGGADDYKPNGNPSVALHVDGIYQTSNAYLGIPLFDLERIEILKGPQGTLYGRNTTAGVVNAITRGVTDETEGYVDVEYGSYDYAAVKAAVGGRLSDRIGVRLAVLTEQGGGFMTGRGAGTLAGFQPVIGGVRQTQVPPITDPGPREGFGDKDIFAARGTIGLTLDDDTTLTLKLFGSRDRGDTRQYDRLPRRLDNTILNPGEDEDPYTFFSSQYFRQRINVSGLSGELEHRLADGLNLTILGGSQWSDRRVGGNGDGTPYPQYEFLFDEDLSQASIEARLADDVGGAIDWIAGVFYVSDDIDFNSTWTSFTVRSVYDSPYAQNRDSAAVFGQLDWNVTDSLRLGAGARYTRDTADYRGSNIDRNPWGISTFETSFATRSPFTWDRSFDDDNASGRLTAQYFVNDALNIFVSGGTGYRAGGFDGTSIFTVEETYPFKSETVRSLEAGLRWTGDRFRLSLDGFINRFRNLQATTRLSNDTNGRTNVGRAETRGVEASGFLRVLQTDRQTLDASASVAFLDSEITEFTSNRIADVRATVGDPLPGAPDVTAYASLTHSILFAGGWTLTSTLSVSHHGEETNRLNALPNNTMEAYTLVDARVELEALAGWSVYGYGRNITDEVYFPELNGASRLVGAPATYGVGFRYAF</sequence>
<keyword evidence="7" id="KW-0406">Ion transport</keyword>
<keyword evidence="8 12" id="KW-0798">TonB box</keyword>
<dbReference type="PROSITE" id="PS52016">
    <property type="entry name" value="TONB_DEPENDENT_REC_3"/>
    <property type="match status" value="1"/>
</dbReference>
<dbReference type="InterPro" id="IPR011662">
    <property type="entry name" value="Secretin/TonB_short_N"/>
</dbReference>
<gene>
    <name evidence="16" type="ordered locus">RC1_1932</name>
</gene>
<proteinExistence type="inferred from homology"/>
<name>B6ITM7_RHOCS</name>
<dbReference type="AlphaFoldDB" id="B6ITM7"/>
<evidence type="ECO:0000256" key="14">
    <source>
        <dbReference type="SAM" id="SignalP"/>
    </source>
</evidence>
<dbReference type="Proteomes" id="UP000001591">
    <property type="component" value="Chromosome"/>
</dbReference>
<dbReference type="GO" id="GO:0006826">
    <property type="term" value="P:iron ion transport"/>
    <property type="evidence" value="ECO:0007669"/>
    <property type="project" value="UniProtKB-KW"/>
</dbReference>
<keyword evidence="4" id="KW-0410">Iron transport</keyword>
<dbReference type="PANTHER" id="PTHR32552">
    <property type="entry name" value="FERRICHROME IRON RECEPTOR-RELATED"/>
    <property type="match status" value="1"/>
</dbReference>
<protein>
    <submittedName>
        <fullName evidence="16">TonB-dependent receptor, putative</fullName>
    </submittedName>
</protein>
<evidence type="ECO:0000256" key="8">
    <source>
        <dbReference type="ARBA" id="ARBA00023077"/>
    </source>
</evidence>
<keyword evidence="17" id="KW-1185">Reference proteome</keyword>
<keyword evidence="6" id="KW-0408">Iron</keyword>
<dbReference type="KEGG" id="rce:RC1_1932"/>
<organism evidence="16 17">
    <name type="scientific">Rhodospirillum centenum (strain ATCC 51521 / SW)</name>
    <dbReference type="NCBI Taxonomy" id="414684"/>
    <lineage>
        <taxon>Bacteria</taxon>
        <taxon>Pseudomonadati</taxon>
        <taxon>Pseudomonadota</taxon>
        <taxon>Alphaproteobacteria</taxon>
        <taxon>Rhodospirillales</taxon>
        <taxon>Rhodospirillaceae</taxon>
        <taxon>Rhodospirillum</taxon>
    </lineage>
</organism>
<dbReference type="InterPro" id="IPR036942">
    <property type="entry name" value="Beta-barrel_TonB_sf"/>
</dbReference>
<feature type="region of interest" description="Disordered" evidence="13">
    <location>
        <begin position="103"/>
        <end position="125"/>
    </location>
</feature>
<evidence type="ECO:0000256" key="3">
    <source>
        <dbReference type="ARBA" id="ARBA00022452"/>
    </source>
</evidence>
<accession>B6ITM7</accession>
<dbReference type="Pfam" id="PF07715">
    <property type="entry name" value="Plug"/>
    <property type="match status" value="1"/>
</dbReference>
<evidence type="ECO:0000256" key="5">
    <source>
        <dbReference type="ARBA" id="ARBA00022692"/>
    </source>
</evidence>
<keyword evidence="3 11" id="KW-1134">Transmembrane beta strand</keyword>
<evidence type="ECO:0000256" key="6">
    <source>
        <dbReference type="ARBA" id="ARBA00023004"/>
    </source>
</evidence>
<dbReference type="SMART" id="SM00965">
    <property type="entry name" value="STN"/>
    <property type="match status" value="1"/>
</dbReference>
<feature type="signal peptide" evidence="14">
    <location>
        <begin position="1"/>
        <end position="23"/>
    </location>
</feature>
<evidence type="ECO:0000256" key="2">
    <source>
        <dbReference type="ARBA" id="ARBA00022448"/>
    </source>
</evidence>
<comment type="similarity">
    <text evidence="11 12">Belongs to the TonB-dependent receptor family.</text>
</comment>
<dbReference type="EMBL" id="CP000613">
    <property type="protein sequence ID" value="ACI99328.1"/>
    <property type="molecule type" value="Genomic_DNA"/>
</dbReference>
<feature type="domain" description="Secretin/TonB short N-terminal" evidence="15">
    <location>
        <begin position="56"/>
        <end position="107"/>
    </location>
</feature>
<evidence type="ECO:0000259" key="15">
    <source>
        <dbReference type="SMART" id="SM00965"/>
    </source>
</evidence>
<feature type="chain" id="PRO_5002846777" evidence="14">
    <location>
        <begin position="24"/>
        <end position="848"/>
    </location>
</feature>
<dbReference type="Pfam" id="PF00593">
    <property type="entry name" value="TonB_dep_Rec_b-barrel"/>
    <property type="match status" value="1"/>
</dbReference>
<evidence type="ECO:0000313" key="16">
    <source>
        <dbReference type="EMBL" id="ACI99328.1"/>
    </source>
</evidence>
<evidence type="ECO:0000256" key="4">
    <source>
        <dbReference type="ARBA" id="ARBA00022496"/>
    </source>
</evidence>
<keyword evidence="16" id="KW-0675">Receptor</keyword>
<evidence type="ECO:0000256" key="10">
    <source>
        <dbReference type="ARBA" id="ARBA00023237"/>
    </source>
</evidence>
<reference evidence="16 17" key="1">
    <citation type="journal article" date="2010" name="BMC Genomics">
        <title>Metabolic flexibility revealed in the genome of the cyst-forming alpha-1 proteobacterium Rhodospirillum centenum.</title>
        <authorList>
            <person name="Lu Y.K."/>
            <person name="Marden J."/>
            <person name="Han M."/>
            <person name="Swingley W.D."/>
            <person name="Mastrian S.D."/>
            <person name="Chowdhury S.R."/>
            <person name="Hao J."/>
            <person name="Helmy T."/>
            <person name="Kim S."/>
            <person name="Kurdoglu A.A."/>
            <person name="Matthies H.J."/>
            <person name="Rollo D."/>
            <person name="Stothard P."/>
            <person name="Blankenship R.E."/>
            <person name="Bauer C.E."/>
            <person name="Touchman J.W."/>
        </authorList>
    </citation>
    <scope>NUCLEOTIDE SEQUENCE [LARGE SCALE GENOMIC DNA]</scope>
    <source>
        <strain evidence="17">ATCC 51521 / SW</strain>
    </source>
</reference>
<evidence type="ECO:0000256" key="1">
    <source>
        <dbReference type="ARBA" id="ARBA00004571"/>
    </source>
</evidence>
<evidence type="ECO:0000313" key="17">
    <source>
        <dbReference type="Proteomes" id="UP000001591"/>
    </source>
</evidence>
<dbReference type="STRING" id="414684.RC1_1932"/>
<dbReference type="RefSeq" id="WP_012567113.1">
    <property type="nucleotide sequence ID" value="NC_011420.2"/>
</dbReference>
<evidence type="ECO:0000256" key="7">
    <source>
        <dbReference type="ARBA" id="ARBA00023065"/>
    </source>
</evidence>